<sequence length="463" mass="52089">MATSRLPSHQRMFYSMAAIGAAVIALLCHAATSVYFGRQPSNEDGALLLVIALATGIAYYRFEQLLSTRTMAFMLWRAILTWSQVVMVTLLAFILLPIEHRNLGREILQAWAFLTPVALLPGLALMRLSAQHLYGASQYVRRAIFIMPGFQAQTLAIRLRRSPAMGILVDGYFDDTPRPEPLDSLPYLGNLPQAVEHLKEQKSNVAFISMTLMKTPYAQPIMNQLGDSTSAIYLIPESPALGDFEVSVSNMAGVPLLRLHDTQILGIARGIKRCMDLLFAGLMLLAAGVPMLIIAALVRLSSPGPILFRQTRYGLDGEPIQVMKFRSMYTHQPDPGKIHQATRGDPRITPVGRILRRTSLDELPQLFNVFNGSMSLVGPRPHAAEHNEFYRQQIRGYMLRHTVKPGITGWAQVNGLRGETDTLDKMMKRVEYDRYYIQHWSPWLDIRILFMTLRLVVHDSKAY</sequence>
<evidence type="ECO:0000256" key="1">
    <source>
        <dbReference type="ARBA" id="ARBA00004141"/>
    </source>
</evidence>
<evidence type="ECO:0000313" key="9">
    <source>
        <dbReference type="EMBL" id="RZS78496.1"/>
    </source>
</evidence>
<feature type="transmembrane region" description="Helical" evidence="7">
    <location>
        <begin position="108"/>
        <end position="128"/>
    </location>
</feature>
<proteinExistence type="inferred from homology"/>
<dbReference type="InterPro" id="IPR003362">
    <property type="entry name" value="Bact_transf"/>
</dbReference>
<dbReference type="AlphaFoldDB" id="A0A4Q7N8S3"/>
<dbReference type="InterPro" id="IPR017473">
    <property type="entry name" value="Undecaprenyl-P_gluc_Ptfrase"/>
</dbReference>
<protein>
    <submittedName>
        <fullName evidence="9">Putative colanic acid biosynthesis UDP-glucose lipid carrier transferase</fullName>
    </submittedName>
</protein>
<evidence type="ECO:0000313" key="10">
    <source>
        <dbReference type="Proteomes" id="UP000292445"/>
    </source>
</evidence>
<dbReference type="Pfam" id="PF13727">
    <property type="entry name" value="CoA_binding_3"/>
    <property type="match status" value="1"/>
</dbReference>
<dbReference type="GO" id="GO:0016780">
    <property type="term" value="F:phosphotransferase activity, for other substituted phosphate groups"/>
    <property type="evidence" value="ECO:0007669"/>
    <property type="project" value="TreeGrafter"/>
</dbReference>
<dbReference type="GO" id="GO:0016020">
    <property type="term" value="C:membrane"/>
    <property type="evidence" value="ECO:0007669"/>
    <property type="project" value="UniProtKB-SubCell"/>
</dbReference>
<dbReference type="NCBIfam" id="TIGR03023">
    <property type="entry name" value="WcaJ_sugtrans"/>
    <property type="match status" value="1"/>
</dbReference>
<feature type="domain" description="Bacterial sugar transferase" evidence="8">
    <location>
        <begin position="272"/>
        <end position="457"/>
    </location>
</feature>
<keyword evidence="10" id="KW-1185">Reference proteome</keyword>
<dbReference type="PANTHER" id="PTHR30576">
    <property type="entry name" value="COLANIC BIOSYNTHESIS UDP-GLUCOSE LIPID CARRIER TRANSFERASE"/>
    <property type="match status" value="1"/>
</dbReference>
<evidence type="ECO:0000256" key="7">
    <source>
        <dbReference type="SAM" id="Phobius"/>
    </source>
</evidence>
<feature type="transmembrane region" description="Helical" evidence="7">
    <location>
        <begin position="46"/>
        <end position="62"/>
    </location>
</feature>
<evidence type="ECO:0000256" key="2">
    <source>
        <dbReference type="ARBA" id="ARBA00006464"/>
    </source>
</evidence>
<evidence type="ECO:0000256" key="6">
    <source>
        <dbReference type="ARBA" id="ARBA00023136"/>
    </source>
</evidence>
<keyword evidence="5 7" id="KW-1133">Transmembrane helix</keyword>
<dbReference type="PANTHER" id="PTHR30576:SF0">
    <property type="entry name" value="UNDECAPRENYL-PHOSPHATE N-ACETYLGALACTOSAMINYL 1-PHOSPHATE TRANSFERASE-RELATED"/>
    <property type="match status" value="1"/>
</dbReference>
<dbReference type="EMBL" id="SGXC01000003">
    <property type="protein sequence ID" value="RZS78496.1"/>
    <property type="molecule type" value="Genomic_DNA"/>
</dbReference>
<evidence type="ECO:0000256" key="5">
    <source>
        <dbReference type="ARBA" id="ARBA00022989"/>
    </source>
</evidence>
<keyword evidence="4 7" id="KW-0812">Transmembrane</keyword>
<dbReference type="InterPro" id="IPR017475">
    <property type="entry name" value="EPS_sugar_tfrase"/>
</dbReference>
<evidence type="ECO:0000256" key="4">
    <source>
        <dbReference type="ARBA" id="ARBA00022692"/>
    </source>
</evidence>
<comment type="caution">
    <text evidence="9">The sequence shown here is derived from an EMBL/GenBank/DDBJ whole genome shotgun (WGS) entry which is preliminary data.</text>
</comment>
<accession>A0A4Q7N8S3</accession>
<comment type="subcellular location">
    <subcellularLocation>
        <location evidence="1">Membrane</location>
        <topology evidence="1">Multi-pass membrane protein</topology>
    </subcellularLocation>
</comment>
<evidence type="ECO:0000259" key="8">
    <source>
        <dbReference type="Pfam" id="PF02397"/>
    </source>
</evidence>
<organism evidence="9 10">
    <name type="scientific">Pigmentiphaga kullae</name>
    <dbReference type="NCBI Taxonomy" id="151784"/>
    <lineage>
        <taxon>Bacteria</taxon>
        <taxon>Pseudomonadati</taxon>
        <taxon>Pseudomonadota</taxon>
        <taxon>Betaproteobacteria</taxon>
        <taxon>Burkholderiales</taxon>
        <taxon>Alcaligenaceae</taxon>
        <taxon>Pigmentiphaga</taxon>
    </lineage>
</organism>
<keyword evidence="6 7" id="KW-0472">Membrane</keyword>
<dbReference type="Pfam" id="PF02397">
    <property type="entry name" value="Bac_transf"/>
    <property type="match status" value="1"/>
</dbReference>
<feature type="transmembrane region" description="Helical" evidence="7">
    <location>
        <begin position="74"/>
        <end position="96"/>
    </location>
</feature>
<feature type="transmembrane region" description="Helical" evidence="7">
    <location>
        <begin position="277"/>
        <end position="298"/>
    </location>
</feature>
<dbReference type="Proteomes" id="UP000292445">
    <property type="component" value="Unassembled WGS sequence"/>
</dbReference>
<reference evidence="9 10" key="1">
    <citation type="submission" date="2019-02" db="EMBL/GenBank/DDBJ databases">
        <title>Genomic Encyclopedia of Type Strains, Phase IV (KMG-IV): sequencing the most valuable type-strain genomes for metagenomic binning, comparative biology and taxonomic classification.</title>
        <authorList>
            <person name="Goeker M."/>
        </authorList>
    </citation>
    <scope>NUCLEOTIDE SEQUENCE [LARGE SCALE GENOMIC DNA]</scope>
    <source>
        <strain evidence="9 10">K24</strain>
    </source>
</reference>
<dbReference type="NCBIfam" id="TIGR03025">
    <property type="entry name" value="EPS_sugtrans"/>
    <property type="match status" value="1"/>
</dbReference>
<name>A0A4Q7N8S3_9BURK</name>
<keyword evidence="3 9" id="KW-0808">Transferase</keyword>
<gene>
    <name evidence="9" type="ORF">EV675_5146</name>
</gene>
<evidence type="ECO:0000256" key="3">
    <source>
        <dbReference type="ARBA" id="ARBA00022679"/>
    </source>
</evidence>
<dbReference type="RefSeq" id="WP_242621599.1">
    <property type="nucleotide sequence ID" value="NZ_SGXC01000003.1"/>
</dbReference>
<comment type="similarity">
    <text evidence="2">Belongs to the bacterial sugar transferase family.</text>
</comment>